<comment type="caution">
    <text evidence="13">The sequence shown here is derived from an EMBL/GenBank/DDBJ whole genome shotgun (WGS) entry which is preliminary data.</text>
</comment>
<dbReference type="PROSITE" id="PS50259">
    <property type="entry name" value="G_PROTEIN_RECEP_F3_4"/>
    <property type="match status" value="1"/>
</dbReference>
<reference evidence="13 14" key="1">
    <citation type="submission" date="2022-05" db="EMBL/GenBank/DDBJ databases">
        <authorList>
            <consortium name="Genoscope - CEA"/>
            <person name="William W."/>
        </authorList>
    </citation>
    <scope>NUCLEOTIDE SEQUENCE [LARGE SCALE GENOMIC DNA]</scope>
</reference>
<feature type="transmembrane region" description="Helical" evidence="10">
    <location>
        <begin position="777"/>
        <end position="797"/>
    </location>
</feature>
<evidence type="ECO:0000256" key="5">
    <source>
        <dbReference type="ARBA" id="ARBA00023040"/>
    </source>
</evidence>
<evidence type="ECO:0000256" key="10">
    <source>
        <dbReference type="SAM" id="Phobius"/>
    </source>
</evidence>
<evidence type="ECO:0000256" key="6">
    <source>
        <dbReference type="ARBA" id="ARBA00023136"/>
    </source>
</evidence>
<dbReference type="EMBL" id="CALNXI010000264">
    <property type="protein sequence ID" value="CAH3023508.1"/>
    <property type="molecule type" value="Genomic_DNA"/>
</dbReference>
<keyword evidence="14" id="KW-1185">Reference proteome</keyword>
<dbReference type="InterPro" id="IPR038550">
    <property type="entry name" value="GPCR_3_9-Cys_sf"/>
</dbReference>
<evidence type="ECO:0000256" key="9">
    <source>
        <dbReference type="ARBA" id="ARBA00023224"/>
    </source>
</evidence>
<feature type="transmembrane region" description="Helical" evidence="10">
    <location>
        <begin position="745"/>
        <end position="765"/>
    </location>
</feature>
<protein>
    <recommendedName>
        <fullName evidence="12">G-protein coupled receptors family 3 profile domain-containing protein</fullName>
    </recommendedName>
</protein>
<keyword evidence="9" id="KW-0807">Transducer</keyword>
<evidence type="ECO:0000256" key="7">
    <source>
        <dbReference type="ARBA" id="ARBA00023170"/>
    </source>
</evidence>
<evidence type="ECO:0000256" key="1">
    <source>
        <dbReference type="ARBA" id="ARBA00004651"/>
    </source>
</evidence>
<feature type="domain" description="G-protein coupled receptors family 3 profile" evidence="12">
    <location>
        <begin position="573"/>
        <end position="849"/>
    </location>
</feature>
<evidence type="ECO:0000313" key="13">
    <source>
        <dbReference type="EMBL" id="CAH3023508.1"/>
    </source>
</evidence>
<dbReference type="Gene3D" id="3.40.50.2300">
    <property type="match status" value="2"/>
</dbReference>
<feature type="transmembrane region" description="Helical" evidence="10">
    <location>
        <begin position="610"/>
        <end position="631"/>
    </location>
</feature>
<dbReference type="InterPro" id="IPR011500">
    <property type="entry name" value="GPCR_3_9-Cys_dom"/>
</dbReference>
<keyword evidence="5" id="KW-0297">G-protein coupled receptor</keyword>
<organism evidence="13 14">
    <name type="scientific">Porites evermanni</name>
    <dbReference type="NCBI Taxonomy" id="104178"/>
    <lineage>
        <taxon>Eukaryota</taxon>
        <taxon>Metazoa</taxon>
        <taxon>Cnidaria</taxon>
        <taxon>Anthozoa</taxon>
        <taxon>Hexacorallia</taxon>
        <taxon>Scleractinia</taxon>
        <taxon>Fungiina</taxon>
        <taxon>Poritidae</taxon>
        <taxon>Porites</taxon>
    </lineage>
</organism>
<feature type="signal peptide" evidence="11">
    <location>
        <begin position="1"/>
        <end position="24"/>
    </location>
</feature>
<dbReference type="SUPFAM" id="SSF53822">
    <property type="entry name" value="Periplasmic binding protein-like I"/>
    <property type="match status" value="1"/>
</dbReference>
<dbReference type="PANTHER" id="PTHR24060">
    <property type="entry name" value="METABOTROPIC GLUTAMATE RECEPTOR"/>
    <property type="match status" value="1"/>
</dbReference>
<feature type="transmembrane region" description="Helical" evidence="10">
    <location>
        <begin position="643"/>
        <end position="660"/>
    </location>
</feature>
<keyword evidence="4 10" id="KW-1133">Transmembrane helix</keyword>
<dbReference type="InterPro" id="IPR017978">
    <property type="entry name" value="GPCR_3_C"/>
</dbReference>
<dbReference type="Gene3D" id="2.10.50.30">
    <property type="entry name" value="GPCR, family 3, nine cysteines domain"/>
    <property type="match status" value="1"/>
</dbReference>
<dbReference type="CDD" id="cd13953">
    <property type="entry name" value="7tm_classC_mGluR-like"/>
    <property type="match status" value="1"/>
</dbReference>
<dbReference type="PRINTS" id="PR00248">
    <property type="entry name" value="GPCRMGR"/>
</dbReference>
<name>A0ABN8M6A3_9CNID</name>
<dbReference type="Proteomes" id="UP001159427">
    <property type="component" value="Unassembled WGS sequence"/>
</dbReference>
<evidence type="ECO:0000256" key="8">
    <source>
        <dbReference type="ARBA" id="ARBA00023180"/>
    </source>
</evidence>
<gene>
    <name evidence="13" type="ORF">PEVE_00019568</name>
</gene>
<keyword evidence="2" id="KW-1003">Cell membrane</keyword>
<dbReference type="InterPro" id="IPR001828">
    <property type="entry name" value="ANF_lig-bd_rcpt"/>
</dbReference>
<keyword evidence="7" id="KW-0675">Receptor</keyword>
<feature type="transmembrane region" description="Helical" evidence="10">
    <location>
        <begin position="575"/>
        <end position="598"/>
    </location>
</feature>
<keyword evidence="3 10" id="KW-0812">Transmembrane</keyword>
<dbReference type="Pfam" id="PF00003">
    <property type="entry name" value="7tm_3"/>
    <property type="match status" value="1"/>
</dbReference>
<feature type="transmembrane region" description="Helical" evidence="10">
    <location>
        <begin position="698"/>
        <end position="715"/>
    </location>
</feature>
<evidence type="ECO:0000256" key="11">
    <source>
        <dbReference type="SAM" id="SignalP"/>
    </source>
</evidence>
<evidence type="ECO:0000256" key="2">
    <source>
        <dbReference type="ARBA" id="ARBA00022475"/>
    </source>
</evidence>
<keyword evidence="6 10" id="KW-0472">Membrane</keyword>
<dbReference type="InterPro" id="IPR028082">
    <property type="entry name" value="Peripla_BP_I"/>
</dbReference>
<feature type="transmembrane region" description="Helical" evidence="10">
    <location>
        <begin position="803"/>
        <end position="826"/>
    </location>
</feature>
<dbReference type="Pfam" id="PF01094">
    <property type="entry name" value="ANF_receptor"/>
    <property type="match status" value="1"/>
</dbReference>
<keyword evidence="11" id="KW-0732">Signal</keyword>
<dbReference type="InterPro" id="IPR050726">
    <property type="entry name" value="mGluR"/>
</dbReference>
<evidence type="ECO:0000256" key="3">
    <source>
        <dbReference type="ARBA" id="ARBA00022692"/>
    </source>
</evidence>
<comment type="subcellular location">
    <subcellularLocation>
        <location evidence="1">Cell membrane</location>
        <topology evidence="1">Multi-pass membrane protein</topology>
    </subcellularLocation>
</comment>
<keyword evidence="8" id="KW-0325">Glycoprotein</keyword>
<accession>A0ABN8M6A3</accession>
<proteinExistence type="predicted"/>
<evidence type="ECO:0000259" key="12">
    <source>
        <dbReference type="PROSITE" id="PS50259"/>
    </source>
</evidence>
<evidence type="ECO:0000256" key="4">
    <source>
        <dbReference type="ARBA" id="ARBA00022989"/>
    </source>
</evidence>
<feature type="chain" id="PRO_5046924409" description="G-protein coupled receptors family 3 profile domain-containing protein" evidence="11">
    <location>
        <begin position="25"/>
        <end position="882"/>
    </location>
</feature>
<sequence>MAIALFLHFTLLTLLLSCLGNCNGLQHVESAYKDGDIMLGGLFDLHKSKGDNDGCGDLLASNLGYTEAMIFAIESINKNKSLLPNVTLGYDIHDYCLRPAKAVKTAYELVVKTDSRFSLQNCSDANEHHNDMHQLKEILGVIGPMDSASAIMVSSLFDIAHIPSISPLATSVELSSTLYSHFYRTVASDRWRASLLADMAYFFNWTYVGAIALDDSFGRYGIWGIEREAYERGYFCIALTRFVPRVDHCKQVKRIVNDLKSNEKVKVIFIWLYGEYAQDFLDEAVKQNVKDRTWIFADGATPSDPYFQKLHFAEILNGSFGILPKAQSSQPFKIYLTNLEKRNFSGSSNPWWDEYWESMNVTLETSLESRSHLTNSPYIAYTIDAVYTFAHVLHEMYHCREPHGLLKGGKCPVIQNLKVRGDDLHIYMQNVSFQGLTGTVQFDKYGDPLEACYNILNFKRDGEGSSNVLAGWWLKNTVHGPRLKINVNNITWKSGSGYEGIPLSVCSTDCSPGERKVPKSPCCWDCVKCPPGTISSYGVSSNCSECPERQKPNYNRTKCIDLPLNNLQWDSASSIAVTCTAVLGVVLTFLFFVVFAKYRNSPIVKASNKELSILLLITVGLFFVLAFLYLFTPTNTLCCTLNVWRYTIYTLCVSILLLKSRKIFNAFRLRTLANVMNSRPRAKKKGFSLLFRGERRHLFFLLSVQLTLIASWISFDPPKQTEIVRQPHYLFVVCKPFSSATGKALFIIIATNLLILSTACIYYAFKGRKIPENFNEARYIGFTMYIVLLSSVAYYPVEFSLEGWYVGVIGGITTLVSSYALLACMFGPKIYVIFFTPEQNTREAVSSEIAKYSLSASFAVVRNGRVAPQSNPGSSPNTSQKH</sequence>
<evidence type="ECO:0000313" key="14">
    <source>
        <dbReference type="Proteomes" id="UP001159427"/>
    </source>
</evidence>
<dbReference type="InterPro" id="IPR000337">
    <property type="entry name" value="GPCR_3"/>
</dbReference>
<dbReference type="Pfam" id="PF07562">
    <property type="entry name" value="NCD3G"/>
    <property type="match status" value="1"/>
</dbReference>
<dbReference type="CDD" id="cd06350">
    <property type="entry name" value="PBP1_GPCR_family_C-like"/>
    <property type="match status" value="1"/>
</dbReference>